<keyword evidence="2" id="KW-1185">Reference proteome</keyword>
<organism evidence="1 2">
    <name type="scientific">Marinilabilia rubra</name>
    <dbReference type="NCBI Taxonomy" id="2162893"/>
    <lineage>
        <taxon>Bacteria</taxon>
        <taxon>Pseudomonadati</taxon>
        <taxon>Bacteroidota</taxon>
        <taxon>Bacteroidia</taxon>
        <taxon>Marinilabiliales</taxon>
        <taxon>Marinilabiliaceae</taxon>
        <taxon>Marinilabilia</taxon>
    </lineage>
</organism>
<dbReference type="AlphaFoldDB" id="A0A2U2B831"/>
<dbReference type="Proteomes" id="UP000244956">
    <property type="component" value="Unassembled WGS sequence"/>
</dbReference>
<accession>A0A2U2B831</accession>
<evidence type="ECO:0000313" key="1">
    <source>
        <dbReference type="EMBL" id="PWD99215.1"/>
    </source>
</evidence>
<comment type="caution">
    <text evidence="1">The sequence shown here is derived from an EMBL/GenBank/DDBJ whole genome shotgun (WGS) entry which is preliminary data.</text>
</comment>
<reference evidence="1 2" key="1">
    <citation type="submission" date="2018-05" db="EMBL/GenBank/DDBJ databases">
        <title>Marinilabilia rubrum sp. nov., isolated from saltern sediment.</title>
        <authorList>
            <person name="Zhang R."/>
        </authorList>
    </citation>
    <scope>NUCLEOTIDE SEQUENCE [LARGE SCALE GENOMIC DNA]</scope>
    <source>
        <strain evidence="1 2">WTE16</strain>
    </source>
</reference>
<gene>
    <name evidence="1" type="ORF">DDZ16_11500</name>
</gene>
<name>A0A2U2B831_9BACT</name>
<evidence type="ECO:0000313" key="2">
    <source>
        <dbReference type="Proteomes" id="UP000244956"/>
    </source>
</evidence>
<proteinExistence type="predicted"/>
<protein>
    <submittedName>
        <fullName evidence="1">Uncharacterized protein</fullName>
    </submittedName>
</protein>
<dbReference type="EMBL" id="QEWP01000008">
    <property type="protein sequence ID" value="PWD99215.1"/>
    <property type="molecule type" value="Genomic_DNA"/>
</dbReference>
<sequence>MRYPGLGWFADLESLPENLEFMGKALKPCFYFMKVEAPGIAFEWSLEEKNINRNNRMKQVWLSLFPKVV</sequence>